<dbReference type="KEGG" id="sso:SSO2921"/>
<dbReference type="HOGENOM" id="CLU_548170_0_0_2"/>
<dbReference type="PaxDb" id="273057-SSO2921"/>
<dbReference type="InParanoid" id="Q97US3"/>
<evidence type="ECO:0000313" key="2">
    <source>
        <dbReference type="Proteomes" id="UP000001974"/>
    </source>
</evidence>
<name>Q97US3_SACS2</name>
<reference evidence="2" key="1">
    <citation type="journal article" date="2001" name="Proc. Natl. Acad. Sci. U.S.A.">
        <title>The complete genome of the crenarchaeon Sulfolobus solfataricus P2.</title>
        <authorList>
            <person name="She Q."/>
            <person name="Singh R.K."/>
            <person name="Confalonieri F."/>
            <person name="Zivanovic Y."/>
            <person name="Allard G."/>
            <person name="Awayez M.J."/>
            <person name="Chan-Weiher C.C.-Y."/>
            <person name="Clausen I.G."/>
            <person name="Curtis B.A."/>
            <person name="De Moors A."/>
            <person name="Erauso G."/>
            <person name="Fletcher C."/>
            <person name="Gordon P.M.K."/>
            <person name="Heikamp-de Jong I."/>
            <person name="Jeffries A.C."/>
            <person name="Kozera C.J."/>
            <person name="Medina N."/>
            <person name="Peng X."/>
            <person name="Thi-Ngoc H.P."/>
            <person name="Redder P."/>
            <person name="Schenk M.E."/>
            <person name="Theriault C."/>
            <person name="Tolstrup N."/>
            <person name="Charlebois R.L."/>
            <person name="Doolittle W.F."/>
            <person name="Duguet M."/>
            <person name="Gaasterland T."/>
            <person name="Garrett R.A."/>
            <person name="Ragan M.A."/>
            <person name="Sensen C.W."/>
            <person name="Van der Oost J."/>
        </authorList>
    </citation>
    <scope>NUCLEOTIDE SEQUENCE [LARGE SCALE GENOMIC DNA]</scope>
    <source>
        <strain evidence="2">ATCC 35092 / DSM 1617 / JCM 11322 / P2</strain>
    </source>
</reference>
<gene>
    <name evidence="1" type="ordered locus">SSO2921</name>
</gene>
<dbReference type="PIR" id="F90471">
    <property type="entry name" value="F90471"/>
</dbReference>
<protein>
    <submittedName>
        <fullName evidence="1">Uncharacterized protein</fullName>
    </submittedName>
</protein>
<organism evidence="1 2">
    <name type="scientific">Saccharolobus solfataricus (strain ATCC 35092 / DSM 1617 / JCM 11322 / P2)</name>
    <name type="common">Sulfolobus solfataricus</name>
    <dbReference type="NCBI Taxonomy" id="273057"/>
    <lineage>
        <taxon>Archaea</taxon>
        <taxon>Thermoproteota</taxon>
        <taxon>Thermoprotei</taxon>
        <taxon>Sulfolobales</taxon>
        <taxon>Sulfolobaceae</taxon>
        <taxon>Saccharolobus</taxon>
    </lineage>
</organism>
<sequence length="497" mass="57197">MQSTNLLDVATNVATLMFRANPNANFVRYQSPSFQTSIYSIYLMMKLGDFKSNFISFFSKYFSQNIILTIWNLVNNYALDDIIRIILYSIFIYTNLQNIPNTYIQKINNFSSFLYFAPKSTISVTEFHGGLSKSSNYYFLIDGNNLQHLMAFAVPGSVQKIGFKNPEVLYNVYINDIYDKCVVEFSSSNSGPFSNIEVFPAIDLVLPFDLRRASRKPITYLNNFNFKWITTNEMSFLRKQWTQVYMQMINSIKSISSTLSSLLKYPPIFPSLLNIQMAGINFPLSFLIPYNINARQKSLEGLMKEIHQIWIMLQIITYLKNQARLKLLNLDFSQSSSNPIAIFSCNGQDCSLWYEFDMNPHTMCRGLLWNLNSGPSWLENFYQRVTKCINSSTVTSIPLRPDIVILRGAKNCQDILSNGLSVEIVIECKNQQYKFWSNNIKTQILPYKCIFNPNKMILASMEQIPNIIKTQLSNNGVIAIDLVEPNNNGITQLLKYI</sequence>
<accession>Q97US3</accession>
<proteinExistence type="predicted"/>
<dbReference type="EMBL" id="AE006641">
    <property type="protein sequence ID" value="AAK43029.1"/>
    <property type="molecule type" value="Genomic_DNA"/>
</dbReference>
<evidence type="ECO:0000313" key="1">
    <source>
        <dbReference type="EMBL" id="AAK43029.1"/>
    </source>
</evidence>
<keyword evidence="2" id="KW-1185">Reference proteome</keyword>
<dbReference type="PATRIC" id="fig|273057.12.peg.3010"/>
<dbReference type="RefSeq" id="WP_010924037.1">
    <property type="nucleotide sequence ID" value="NC_002754.1"/>
</dbReference>
<dbReference type="AlphaFoldDB" id="Q97US3"/>
<dbReference type="GeneID" id="1452948"/>
<dbReference type="EnsemblBacteria" id="AAK43029">
    <property type="protein sequence ID" value="AAK43029"/>
    <property type="gene ID" value="SSO2921"/>
</dbReference>
<dbReference type="Proteomes" id="UP000001974">
    <property type="component" value="Chromosome"/>
</dbReference>
<dbReference type="eggNOG" id="arCOG07334">
    <property type="taxonomic scope" value="Archaea"/>
</dbReference>